<dbReference type="InterPro" id="IPR046815">
    <property type="entry name" value="P2RX7_C"/>
</dbReference>
<evidence type="ECO:0000256" key="1">
    <source>
        <dbReference type="SAM" id="MobiDB-lite"/>
    </source>
</evidence>
<accession>A0A3Q2YNL4</accession>
<evidence type="ECO:0000313" key="4">
    <source>
        <dbReference type="Proteomes" id="UP000264820"/>
    </source>
</evidence>
<protein>
    <recommendedName>
        <fullName evidence="2">P2X purinoreceptor 7 intracellular domain-containing protein</fullName>
    </recommendedName>
</protein>
<dbReference type="OMA" id="CVVQKIR"/>
<dbReference type="Ensembl" id="ENSHCOT00000022742.1">
    <property type="protein sequence ID" value="ENSHCOP00000014967.1"/>
    <property type="gene ID" value="ENSHCOG00000018472.1"/>
</dbReference>
<proteinExistence type="predicted"/>
<dbReference type="PANTHER" id="PTHR36981:SF1">
    <property type="entry name" value="P2X PURINORECEPTOR 7 INTRACELLULAR DOMAIN-CONTAINING PROTEIN"/>
    <property type="match status" value="1"/>
</dbReference>
<dbReference type="Pfam" id="PF20478">
    <property type="entry name" value="P2RX7_C"/>
    <property type="match status" value="1"/>
</dbReference>
<keyword evidence="4" id="KW-1185">Reference proteome</keyword>
<evidence type="ECO:0000259" key="2">
    <source>
        <dbReference type="Pfam" id="PF20478"/>
    </source>
</evidence>
<sequence>MQSISNNDSNSDTSNRSSASENIQVFEELEEEEEPDANQDANNVPRRCTCGECQQMPTALECVCCHEIQEVVTVRQQGEEHFNQVLDCITDHPGLNAVCLDPYGLHVAWMTYKQQYKGKAFDGPQDPKYSHIAYRQLVRWWWKFLGQDNRVVLPACAVSCIRAHFPPPGEEESAVFKGFCVPRPAVT</sequence>
<reference evidence="3" key="1">
    <citation type="submission" date="2025-08" db="UniProtKB">
        <authorList>
            <consortium name="Ensembl"/>
        </authorList>
    </citation>
    <scope>IDENTIFICATION</scope>
</reference>
<dbReference type="GeneTree" id="ENSGT00530000068605"/>
<feature type="compositionally biased region" description="Low complexity" evidence="1">
    <location>
        <begin position="1"/>
        <end position="22"/>
    </location>
</feature>
<reference evidence="3" key="2">
    <citation type="submission" date="2025-09" db="UniProtKB">
        <authorList>
            <consortium name="Ensembl"/>
        </authorList>
    </citation>
    <scope>IDENTIFICATION</scope>
</reference>
<feature type="region of interest" description="Disordered" evidence="1">
    <location>
        <begin position="1"/>
        <end position="41"/>
    </location>
</feature>
<evidence type="ECO:0000313" key="3">
    <source>
        <dbReference type="Ensembl" id="ENSHCOP00000014967.1"/>
    </source>
</evidence>
<dbReference type="Proteomes" id="UP000264820">
    <property type="component" value="Unplaced"/>
</dbReference>
<dbReference type="PANTHER" id="PTHR36981">
    <property type="entry name" value="ZGC:195170"/>
    <property type="match status" value="1"/>
</dbReference>
<feature type="compositionally biased region" description="Acidic residues" evidence="1">
    <location>
        <begin position="27"/>
        <end position="37"/>
    </location>
</feature>
<organism evidence="3 4">
    <name type="scientific">Hippocampus comes</name>
    <name type="common">Tiger tail seahorse</name>
    <dbReference type="NCBI Taxonomy" id="109280"/>
    <lineage>
        <taxon>Eukaryota</taxon>
        <taxon>Metazoa</taxon>
        <taxon>Chordata</taxon>
        <taxon>Craniata</taxon>
        <taxon>Vertebrata</taxon>
        <taxon>Euteleostomi</taxon>
        <taxon>Actinopterygii</taxon>
        <taxon>Neopterygii</taxon>
        <taxon>Teleostei</taxon>
        <taxon>Neoteleostei</taxon>
        <taxon>Acanthomorphata</taxon>
        <taxon>Syngnathiaria</taxon>
        <taxon>Syngnathiformes</taxon>
        <taxon>Syngnathoidei</taxon>
        <taxon>Syngnathidae</taxon>
        <taxon>Hippocampus</taxon>
    </lineage>
</organism>
<dbReference type="AlphaFoldDB" id="A0A3Q2YNL4"/>
<name>A0A3Q2YNL4_HIPCM</name>
<feature type="domain" description="P2X purinoreceptor 7 intracellular" evidence="2">
    <location>
        <begin position="15"/>
        <end position="170"/>
    </location>
</feature>